<dbReference type="EMBL" id="CVRI01000027">
    <property type="protein sequence ID" value="CRK92424.1"/>
    <property type="molecule type" value="Genomic_DNA"/>
</dbReference>
<dbReference type="Proteomes" id="UP000183832">
    <property type="component" value="Unassembled WGS sequence"/>
</dbReference>
<evidence type="ECO:0000313" key="2">
    <source>
        <dbReference type="Proteomes" id="UP000183832"/>
    </source>
</evidence>
<protein>
    <submittedName>
        <fullName evidence="1">CLUMA_CG005995, isoform A</fullName>
    </submittedName>
</protein>
<accession>A0A1J1HWI0</accession>
<proteinExistence type="predicted"/>
<keyword evidence="2" id="KW-1185">Reference proteome</keyword>
<organism evidence="1 2">
    <name type="scientific">Clunio marinus</name>
    <dbReference type="NCBI Taxonomy" id="568069"/>
    <lineage>
        <taxon>Eukaryota</taxon>
        <taxon>Metazoa</taxon>
        <taxon>Ecdysozoa</taxon>
        <taxon>Arthropoda</taxon>
        <taxon>Hexapoda</taxon>
        <taxon>Insecta</taxon>
        <taxon>Pterygota</taxon>
        <taxon>Neoptera</taxon>
        <taxon>Endopterygota</taxon>
        <taxon>Diptera</taxon>
        <taxon>Nematocera</taxon>
        <taxon>Chironomoidea</taxon>
        <taxon>Chironomidae</taxon>
        <taxon>Clunio</taxon>
    </lineage>
</organism>
<gene>
    <name evidence="1" type="ORF">CLUMA_CG005995</name>
</gene>
<reference evidence="1 2" key="1">
    <citation type="submission" date="2015-04" db="EMBL/GenBank/DDBJ databases">
        <authorList>
            <person name="Syromyatnikov M.Y."/>
            <person name="Popov V.N."/>
        </authorList>
    </citation>
    <scope>NUCLEOTIDE SEQUENCE [LARGE SCALE GENOMIC DNA]</scope>
</reference>
<name>A0A1J1HWI0_9DIPT</name>
<sequence>MFNAKVQIAFAYDRHIVVLNELFVSSIEEDLYEFFYSRASRFVVVCSVVHQIVFINWSIAVPTLKVYNLQHF</sequence>
<evidence type="ECO:0000313" key="1">
    <source>
        <dbReference type="EMBL" id="CRK92424.1"/>
    </source>
</evidence>
<dbReference type="AlphaFoldDB" id="A0A1J1HWI0"/>